<name>A0A370HX46_9NOCA</name>
<protein>
    <submittedName>
        <fullName evidence="1">Uncharacterized protein</fullName>
    </submittedName>
</protein>
<sequence>MSSSVGQYQDMGQYRELAGRLASLMQAGPERAGALNQLIEAVANPQMFTDMLIAYAGRWFNETGGASVLLGPEMFWALSAPDAPTGNSIAAEMAAYAEISGGERNRKMLLICLLEHLAQNQWQAATAGLSEPRIVTNGLV</sequence>
<dbReference type="EMBL" id="QQBC01000011">
    <property type="protein sequence ID" value="RDI63082.1"/>
    <property type="molecule type" value="Genomic_DNA"/>
</dbReference>
<dbReference type="STRING" id="1210086.GCA_001613105_05252"/>
<proteinExistence type="predicted"/>
<dbReference type="Proteomes" id="UP000254869">
    <property type="component" value="Unassembled WGS sequence"/>
</dbReference>
<comment type="caution">
    <text evidence="1">The sequence shown here is derived from an EMBL/GenBank/DDBJ whole genome shotgun (WGS) entry which is preliminary data.</text>
</comment>
<organism evidence="1 2">
    <name type="scientific">Nocardia pseudobrasiliensis</name>
    <dbReference type="NCBI Taxonomy" id="45979"/>
    <lineage>
        <taxon>Bacteria</taxon>
        <taxon>Bacillati</taxon>
        <taxon>Actinomycetota</taxon>
        <taxon>Actinomycetes</taxon>
        <taxon>Mycobacteriales</taxon>
        <taxon>Nocardiaceae</taxon>
        <taxon>Nocardia</taxon>
    </lineage>
</organism>
<reference evidence="1 2" key="1">
    <citation type="submission" date="2018-07" db="EMBL/GenBank/DDBJ databases">
        <title>Genomic Encyclopedia of Type Strains, Phase IV (KMG-IV): sequencing the most valuable type-strain genomes for metagenomic binning, comparative biology and taxonomic classification.</title>
        <authorList>
            <person name="Goeker M."/>
        </authorList>
    </citation>
    <scope>NUCLEOTIDE SEQUENCE [LARGE SCALE GENOMIC DNA]</scope>
    <source>
        <strain evidence="1 2">DSM 44290</strain>
    </source>
</reference>
<accession>A0A370HX46</accession>
<dbReference type="AlphaFoldDB" id="A0A370HX46"/>
<gene>
    <name evidence="1" type="ORF">DFR76_11199</name>
</gene>
<dbReference type="RefSeq" id="WP_068002875.1">
    <property type="nucleotide sequence ID" value="NZ_QQBC01000011.1"/>
</dbReference>
<evidence type="ECO:0000313" key="2">
    <source>
        <dbReference type="Proteomes" id="UP000254869"/>
    </source>
</evidence>
<evidence type="ECO:0000313" key="1">
    <source>
        <dbReference type="EMBL" id="RDI63082.1"/>
    </source>
</evidence>
<keyword evidence="2" id="KW-1185">Reference proteome</keyword>